<feature type="transmembrane region" description="Helical" evidence="1">
    <location>
        <begin position="133"/>
        <end position="151"/>
    </location>
</feature>
<reference evidence="3" key="2">
    <citation type="submission" date="2015-01" db="EMBL/GenBank/DDBJ databases">
        <title>Complete genome sequence of Methylobacterium aquaticum strain 22A.</title>
        <authorList>
            <person name="Tani A."/>
            <person name="Ogura Y."/>
            <person name="Hayashi T."/>
        </authorList>
    </citation>
    <scope>NUCLEOTIDE SEQUENCE [LARGE SCALE GENOMIC DNA]</scope>
    <source>
        <strain evidence="3">MA-22A</strain>
        <plasmid evidence="3">Plasmid pMaq22A_1p DNA</plasmid>
    </source>
</reference>
<proteinExistence type="predicted"/>
<dbReference type="InterPro" id="IPR009495">
    <property type="entry name" value="NrsF"/>
</dbReference>
<accession>A0A0C6FUW9</accession>
<geneLocation type="plasmid" evidence="3">
    <name>pMaq22A_1p DNA</name>
</geneLocation>
<dbReference type="RefSeq" id="WP_060850416.1">
    <property type="nucleotide sequence ID" value="NZ_AP014705.1"/>
</dbReference>
<feature type="transmembrane region" description="Helical" evidence="1">
    <location>
        <begin position="193"/>
        <end position="214"/>
    </location>
</feature>
<keyword evidence="1" id="KW-0472">Membrane</keyword>
<feature type="transmembrane region" description="Helical" evidence="1">
    <location>
        <begin position="61"/>
        <end position="80"/>
    </location>
</feature>
<dbReference type="KEGG" id="maqu:Maq22A_1p35565"/>
<keyword evidence="1" id="KW-1133">Transmembrane helix</keyword>
<dbReference type="EMBL" id="AP014705">
    <property type="protein sequence ID" value="BAQ49344.1"/>
    <property type="molecule type" value="Genomic_DNA"/>
</dbReference>
<evidence type="ECO:0000313" key="3">
    <source>
        <dbReference type="Proteomes" id="UP000061432"/>
    </source>
</evidence>
<feature type="transmembrane region" description="Helical" evidence="1">
    <location>
        <begin position="92"/>
        <end position="113"/>
    </location>
</feature>
<feature type="transmembrane region" description="Helical" evidence="1">
    <location>
        <begin position="163"/>
        <end position="181"/>
    </location>
</feature>
<feature type="transmembrane region" description="Helical" evidence="1">
    <location>
        <begin position="28"/>
        <end position="49"/>
    </location>
</feature>
<keyword evidence="1" id="KW-0812">Transmembrane</keyword>
<dbReference type="Proteomes" id="UP000061432">
    <property type="component" value="Plasmid pMaq22A_1p"/>
</dbReference>
<dbReference type="AlphaFoldDB" id="A0A0C6FUW9"/>
<sequence length="216" mass="22337">MKTDELIGLLGASFASEPAKSPGMLRRIALGAAIGAAWALCLALLALGVRPDLGEGKSLTFLLAKLAFALAVGGLGLRYLGRIARPGGERRVHLGIAALPFAAVMVLAALSLANAPAAHWGTMLTGHMWLECLISIPVIAVVPFATLMWAVRKFGAPTDLVRAGALVGLASGGVSAMGYAIHCMDDTVPFIALWYGGTIALCTLAGALLGPRLLRW</sequence>
<protein>
    <recommendedName>
        <fullName evidence="4">DUF1109 domain-containing protein</fullName>
    </recommendedName>
</protein>
<dbReference type="OrthoDB" id="7764375at2"/>
<organism evidence="2 3">
    <name type="scientific">Methylobacterium aquaticum</name>
    <dbReference type="NCBI Taxonomy" id="270351"/>
    <lineage>
        <taxon>Bacteria</taxon>
        <taxon>Pseudomonadati</taxon>
        <taxon>Pseudomonadota</taxon>
        <taxon>Alphaproteobacteria</taxon>
        <taxon>Hyphomicrobiales</taxon>
        <taxon>Methylobacteriaceae</taxon>
        <taxon>Methylobacterium</taxon>
    </lineage>
</organism>
<dbReference type="PATRIC" id="fig|270351.10.peg.6413"/>
<keyword evidence="2" id="KW-0614">Plasmid</keyword>
<evidence type="ECO:0000313" key="2">
    <source>
        <dbReference type="EMBL" id="BAQ49344.1"/>
    </source>
</evidence>
<gene>
    <name evidence="2" type="ORF">Maq22A_1p35565</name>
</gene>
<reference evidence="2 3" key="1">
    <citation type="journal article" date="2015" name="Genome Announc.">
        <title>Complete Genome Sequence of Methylobacterium aquaticum Strain 22A, Isolated from Racomitrium japonicum Moss.</title>
        <authorList>
            <person name="Tani A."/>
            <person name="Ogura Y."/>
            <person name="Hayashi T."/>
            <person name="Kimbara K."/>
        </authorList>
    </citation>
    <scope>NUCLEOTIDE SEQUENCE [LARGE SCALE GENOMIC DNA]</scope>
    <source>
        <strain evidence="2 3">MA-22A</strain>
        <plasmid evidence="3">Plasmid pMaq22A_1p DNA</plasmid>
    </source>
</reference>
<evidence type="ECO:0000256" key="1">
    <source>
        <dbReference type="SAM" id="Phobius"/>
    </source>
</evidence>
<dbReference type="Pfam" id="PF06532">
    <property type="entry name" value="NrsF"/>
    <property type="match status" value="1"/>
</dbReference>
<evidence type="ECO:0008006" key="4">
    <source>
        <dbReference type="Google" id="ProtNLM"/>
    </source>
</evidence>
<name>A0A0C6FUW9_9HYPH</name>